<keyword evidence="2" id="KW-1185">Reference proteome</keyword>
<dbReference type="EMBL" id="JACEIK010002686">
    <property type="protein sequence ID" value="MCD9638392.1"/>
    <property type="molecule type" value="Genomic_DNA"/>
</dbReference>
<protein>
    <submittedName>
        <fullName evidence="1">Uncharacterized protein</fullName>
    </submittedName>
</protein>
<name>A0ABS8UW67_DATST</name>
<proteinExistence type="predicted"/>
<comment type="caution">
    <text evidence="1">The sequence shown here is derived from an EMBL/GenBank/DDBJ whole genome shotgun (WGS) entry which is preliminary data.</text>
</comment>
<dbReference type="Proteomes" id="UP000823775">
    <property type="component" value="Unassembled WGS sequence"/>
</dbReference>
<reference evidence="1 2" key="1">
    <citation type="journal article" date="2021" name="BMC Genomics">
        <title>Datura genome reveals duplications of psychoactive alkaloid biosynthetic genes and high mutation rate following tissue culture.</title>
        <authorList>
            <person name="Rajewski A."/>
            <person name="Carter-House D."/>
            <person name="Stajich J."/>
            <person name="Litt A."/>
        </authorList>
    </citation>
    <scope>NUCLEOTIDE SEQUENCE [LARGE SCALE GENOMIC DNA]</scope>
    <source>
        <strain evidence="1">AR-01</strain>
    </source>
</reference>
<feature type="non-terminal residue" evidence="1">
    <location>
        <position position="1"/>
    </location>
</feature>
<evidence type="ECO:0000313" key="1">
    <source>
        <dbReference type="EMBL" id="MCD9638392.1"/>
    </source>
</evidence>
<sequence length="66" mass="7276">VVHVRDRILGKKLFKNRRLASHLWDANTNLLDASFAYIRDNALGDLRSTCVCLAAHRSKSTAAGPA</sequence>
<accession>A0ABS8UW67</accession>
<evidence type="ECO:0000313" key="2">
    <source>
        <dbReference type="Proteomes" id="UP000823775"/>
    </source>
</evidence>
<organism evidence="1 2">
    <name type="scientific">Datura stramonium</name>
    <name type="common">Jimsonweed</name>
    <name type="synonym">Common thornapple</name>
    <dbReference type="NCBI Taxonomy" id="4076"/>
    <lineage>
        <taxon>Eukaryota</taxon>
        <taxon>Viridiplantae</taxon>
        <taxon>Streptophyta</taxon>
        <taxon>Embryophyta</taxon>
        <taxon>Tracheophyta</taxon>
        <taxon>Spermatophyta</taxon>
        <taxon>Magnoliopsida</taxon>
        <taxon>eudicotyledons</taxon>
        <taxon>Gunneridae</taxon>
        <taxon>Pentapetalae</taxon>
        <taxon>asterids</taxon>
        <taxon>lamiids</taxon>
        <taxon>Solanales</taxon>
        <taxon>Solanaceae</taxon>
        <taxon>Solanoideae</taxon>
        <taxon>Datureae</taxon>
        <taxon>Datura</taxon>
    </lineage>
</organism>
<gene>
    <name evidence="1" type="ORF">HAX54_022333</name>
</gene>